<dbReference type="EMBL" id="CP012673">
    <property type="protein sequence ID" value="AUX47302.1"/>
    <property type="molecule type" value="Genomic_DNA"/>
</dbReference>
<accession>A0A2L0F6Z7</accession>
<name>A0A2L0F6Z7_SORCE</name>
<dbReference type="AlphaFoldDB" id="A0A2L0F6Z7"/>
<evidence type="ECO:0000313" key="1">
    <source>
        <dbReference type="EMBL" id="AUX47302.1"/>
    </source>
</evidence>
<protein>
    <submittedName>
        <fullName evidence="1">Uncharacterized protein</fullName>
    </submittedName>
</protein>
<dbReference type="Proteomes" id="UP000238348">
    <property type="component" value="Chromosome"/>
</dbReference>
<dbReference type="RefSeq" id="WP_104985337.1">
    <property type="nucleotide sequence ID" value="NZ_CP012673.1"/>
</dbReference>
<organism evidence="1 2">
    <name type="scientific">Sorangium cellulosum</name>
    <name type="common">Polyangium cellulosum</name>
    <dbReference type="NCBI Taxonomy" id="56"/>
    <lineage>
        <taxon>Bacteria</taxon>
        <taxon>Pseudomonadati</taxon>
        <taxon>Myxococcota</taxon>
        <taxon>Polyangia</taxon>
        <taxon>Polyangiales</taxon>
        <taxon>Polyangiaceae</taxon>
        <taxon>Sorangium</taxon>
    </lineage>
</organism>
<sequence length="121" mass="13653">MAKIPVYETFCTSDIEALLDSGITVNLAFDASHNKQEKSVHLELLIDASHQAIQLLRSRHNDTYIKLKGALIQGEGTYKLECHHIEQGIVDSSPKSYEIRQNRAIVRHGDVGTVIQDIAWW</sequence>
<reference evidence="1 2" key="1">
    <citation type="submission" date="2015-09" db="EMBL/GenBank/DDBJ databases">
        <title>Sorangium comparison.</title>
        <authorList>
            <person name="Zaburannyi N."/>
            <person name="Bunk B."/>
            <person name="Overmann J."/>
            <person name="Mueller R."/>
        </authorList>
    </citation>
    <scope>NUCLEOTIDE SEQUENCE [LARGE SCALE GENOMIC DNA]</scope>
    <source>
        <strain evidence="1 2">So ce26</strain>
    </source>
</reference>
<gene>
    <name evidence="1" type="ORF">SOCE26_088200</name>
</gene>
<evidence type="ECO:0000313" key="2">
    <source>
        <dbReference type="Proteomes" id="UP000238348"/>
    </source>
</evidence>
<dbReference type="OrthoDB" id="5514216at2"/>
<proteinExistence type="predicted"/>